<dbReference type="InterPro" id="IPR000792">
    <property type="entry name" value="Tscrpt_reg_LuxR_C"/>
</dbReference>
<accession>A0ABS4TGE9</accession>
<dbReference type="InterPro" id="IPR049945">
    <property type="entry name" value="AAA_22"/>
</dbReference>
<dbReference type="Pfam" id="PF13401">
    <property type="entry name" value="AAA_22"/>
    <property type="match status" value="1"/>
</dbReference>
<dbReference type="Gene3D" id="1.10.10.10">
    <property type="entry name" value="Winged helix-like DNA-binding domain superfamily/Winged helix DNA-binding domain"/>
    <property type="match status" value="1"/>
</dbReference>
<comment type="caution">
    <text evidence="2">The sequence shown here is derived from an EMBL/GenBank/DDBJ whole genome shotgun (WGS) entry which is preliminary data.</text>
</comment>
<keyword evidence="3" id="KW-1185">Reference proteome</keyword>
<dbReference type="PRINTS" id="PR00038">
    <property type="entry name" value="HTHLUXR"/>
</dbReference>
<dbReference type="InterPro" id="IPR016032">
    <property type="entry name" value="Sig_transdc_resp-reg_C-effctor"/>
</dbReference>
<evidence type="ECO:0000313" key="2">
    <source>
        <dbReference type="EMBL" id="MBP2323503.1"/>
    </source>
</evidence>
<feature type="domain" description="HTH luxR-type" evidence="1">
    <location>
        <begin position="698"/>
        <end position="763"/>
    </location>
</feature>
<dbReference type="InterPro" id="IPR036388">
    <property type="entry name" value="WH-like_DNA-bd_sf"/>
</dbReference>
<reference evidence="2 3" key="1">
    <citation type="submission" date="2021-03" db="EMBL/GenBank/DDBJ databases">
        <title>Sequencing the genomes of 1000 actinobacteria strains.</title>
        <authorList>
            <person name="Klenk H.-P."/>
        </authorList>
    </citation>
    <scope>NUCLEOTIDE SEQUENCE [LARGE SCALE GENOMIC DNA]</scope>
    <source>
        <strain evidence="2 3">DSM 46670</strain>
    </source>
</reference>
<dbReference type="EMBL" id="JAGINW010000001">
    <property type="protein sequence ID" value="MBP2323503.1"/>
    <property type="molecule type" value="Genomic_DNA"/>
</dbReference>
<dbReference type="SUPFAM" id="SSF48452">
    <property type="entry name" value="TPR-like"/>
    <property type="match status" value="1"/>
</dbReference>
<dbReference type="CDD" id="cd06170">
    <property type="entry name" value="LuxR_C_like"/>
    <property type="match status" value="1"/>
</dbReference>
<dbReference type="PANTHER" id="PTHR47691">
    <property type="entry name" value="REGULATOR-RELATED"/>
    <property type="match status" value="1"/>
</dbReference>
<organism evidence="2 3">
    <name type="scientific">Kibdelosporangium banguiense</name>
    <dbReference type="NCBI Taxonomy" id="1365924"/>
    <lineage>
        <taxon>Bacteria</taxon>
        <taxon>Bacillati</taxon>
        <taxon>Actinomycetota</taxon>
        <taxon>Actinomycetes</taxon>
        <taxon>Pseudonocardiales</taxon>
        <taxon>Pseudonocardiaceae</taxon>
        <taxon>Kibdelosporangium</taxon>
    </lineage>
</organism>
<dbReference type="Pfam" id="PF00196">
    <property type="entry name" value="GerE"/>
    <property type="match status" value="1"/>
</dbReference>
<dbReference type="RefSeq" id="WP_209640000.1">
    <property type="nucleotide sequence ID" value="NZ_JAGINW010000001.1"/>
</dbReference>
<dbReference type="SUPFAM" id="SSF46894">
    <property type="entry name" value="C-terminal effector domain of the bipartite response regulators"/>
    <property type="match status" value="1"/>
</dbReference>
<sequence length="766" mass="83337">MPARTLGNLPVEQTSFVGRRRELSEARRQLSTSRLVTCTGPGGVGKTRLALRIGAQCQRAFPDGVWLVELAGLNEGELIADAVADTFGLSDHRADPTGRLAEYLQDKHLLLVLDNCEHLVDACAVLLTKLLTAAPRLHILATSRQLLRMEGEQLLPLAPLTVFPSDGAGGAGERFASEAVTLFADRAAAAAPSFRLTGENLAEVHAICRRLDGIPLAIELAAVRCRGLGPTEILAHLDDAFALLTSERRGGDPRHRTLETAMAGSHRLCSPTEQRMWARLSMFADDFGLDAVEAVCSGDGIDRSEVFDLVVGLADKSIVIRVDGSYGRQARFRQLVTVRQYGARELASSGEELAVRERHLGYYRALVDRGENAYFHACEIAWFTELRREHRNLRSVLEFCLADPARAPVALDIVARLQFYWFACGLLREGGLWSRRALAAAPQPSAVRAHALVACAYLLEFCGEYDAVASMLDEACVLAGQFGDPATIAQADWCRALRAIYLGDAPSALTLLNRAMVGFRAASDMAGVFRTLIMHGIAAFTVAPDEGRVSAEQARALVELAGAGWSKCIVLRLLGRYRLADGALQETAALFEEALSLAWQTYDLRAIGRCVEVLGWCASGDGRHERAALLWGAADTLRRFVGAEPSYPHISKLFVQYERITRDALTEHGFEAALARGKAMSPAEVVEFTLEKAAPSHEKATAAQLTRRETEIAELVGQGLTNKEIAARLVIAQRTAEGHVERILDKLGFRSRVQIAAWIKGGADDA</sequence>
<dbReference type="PROSITE" id="PS50043">
    <property type="entry name" value="HTH_LUXR_2"/>
    <property type="match status" value="1"/>
</dbReference>
<protein>
    <submittedName>
        <fullName evidence="2">ATPase/DNA-binding CsgD family transcriptional regulator</fullName>
    </submittedName>
</protein>
<name>A0ABS4TGE9_9PSEU</name>
<dbReference type="InterPro" id="IPR011990">
    <property type="entry name" value="TPR-like_helical_dom_sf"/>
</dbReference>
<dbReference type="Proteomes" id="UP001519332">
    <property type="component" value="Unassembled WGS sequence"/>
</dbReference>
<dbReference type="SMART" id="SM00421">
    <property type="entry name" value="HTH_LUXR"/>
    <property type="match status" value="1"/>
</dbReference>
<dbReference type="SUPFAM" id="SSF52540">
    <property type="entry name" value="P-loop containing nucleoside triphosphate hydrolases"/>
    <property type="match status" value="1"/>
</dbReference>
<dbReference type="Gene3D" id="3.40.50.300">
    <property type="entry name" value="P-loop containing nucleotide triphosphate hydrolases"/>
    <property type="match status" value="1"/>
</dbReference>
<proteinExistence type="predicted"/>
<dbReference type="Gene3D" id="1.25.40.10">
    <property type="entry name" value="Tetratricopeptide repeat domain"/>
    <property type="match status" value="1"/>
</dbReference>
<evidence type="ECO:0000313" key="3">
    <source>
        <dbReference type="Proteomes" id="UP001519332"/>
    </source>
</evidence>
<dbReference type="PRINTS" id="PR00364">
    <property type="entry name" value="DISEASERSIST"/>
</dbReference>
<dbReference type="PANTHER" id="PTHR47691:SF3">
    <property type="entry name" value="HTH-TYPE TRANSCRIPTIONAL REGULATOR RV0890C-RELATED"/>
    <property type="match status" value="1"/>
</dbReference>
<evidence type="ECO:0000259" key="1">
    <source>
        <dbReference type="PROSITE" id="PS50043"/>
    </source>
</evidence>
<dbReference type="InterPro" id="IPR027417">
    <property type="entry name" value="P-loop_NTPase"/>
</dbReference>
<gene>
    <name evidence="2" type="ORF">JOF56_003888</name>
</gene>